<dbReference type="GO" id="GO:0006508">
    <property type="term" value="P:proteolysis"/>
    <property type="evidence" value="ECO:0007669"/>
    <property type="project" value="InterPro"/>
</dbReference>
<sequence>MGAVPTPGDRRTLLSTLAALVLAIAAVVTLGATGSVTFGEDPVAGRAEAILAEVPGPETGPVCPLDKRYVDEQPAGLRPDVQAGFDRLRSAAQAQGVQLCVHDSKRSRAQQQREFDQAVQKFGNAELAARYVLPPEKSMHVQGVAVDIQPLASAAWVERNGAALGWCRRYENEEWHFEYNADYARTGCPPMLPSATGS</sequence>
<evidence type="ECO:0000313" key="3">
    <source>
        <dbReference type="Proteomes" id="UP000250434"/>
    </source>
</evidence>
<dbReference type="Pfam" id="PF02557">
    <property type="entry name" value="VanY"/>
    <property type="match status" value="1"/>
</dbReference>
<evidence type="ECO:0000313" key="2">
    <source>
        <dbReference type="EMBL" id="AXB49125.1"/>
    </source>
</evidence>
<dbReference type="AlphaFoldDB" id="A0A344LM51"/>
<dbReference type="KEGG" id="aab:A4R43_38765"/>
<accession>A0A344LM51</accession>
<dbReference type="PANTHER" id="PTHR34385:SF1">
    <property type="entry name" value="PEPTIDOGLYCAN L-ALANYL-D-GLUTAMATE ENDOPEPTIDASE CWLK"/>
    <property type="match status" value="1"/>
</dbReference>
<dbReference type="PANTHER" id="PTHR34385">
    <property type="entry name" value="D-ALANYL-D-ALANINE CARBOXYPEPTIDASE"/>
    <property type="match status" value="1"/>
</dbReference>
<dbReference type="EMBL" id="CP015163">
    <property type="protein sequence ID" value="AXB49125.1"/>
    <property type="molecule type" value="Genomic_DNA"/>
</dbReference>
<gene>
    <name evidence="2" type="ORF">A4R43_38765</name>
</gene>
<dbReference type="SUPFAM" id="SSF55166">
    <property type="entry name" value="Hedgehog/DD-peptidase"/>
    <property type="match status" value="1"/>
</dbReference>
<keyword evidence="3" id="KW-1185">Reference proteome</keyword>
<dbReference type="InterPro" id="IPR009045">
    <property type="entry name" value="Zn_M74/Hedgehog-like"/>
</dbReference>
<feature type="domain" description="D-alanyl-D-alanine carboxypeptidase-like core" evidence="1">
    <location>
        <begin position="77"/>
        <end position="180"/>
    </location>
</feature>
<dbReference type="GO" id="GO:0008233">
    <property type="term" value="F:peptidase activity"/>
    <property type="evidence" value="ECO:0007669"/>
    <property type="project" value="InterPro"/>
</dbReference>
<dbReference type="InterPro" id="IPR052179">
    <property type="entry name" value="DD-CPase-like"/>
</dbReference>
<protein>
    <submittedName>
        <fullName evidence="2">Peptidase M15</fullName>
    </submittedName>
</protein>
<proteinExistence type="predicted"/>
<dbReference type="Proteomes" id="UP000250434">
    <property type="component" value="Chromosome"/>
</dbReference>
<name>A0A344LM51_9PSEU</name>
<evidence type="ECO:0000259" key="1">
    <source>
        <dbReference type="Pfam" id="PF02557"/>
    </source>
</evidence>
<organism evidence="2 3">
    <name type="scientific">Amycolatopsis albispora</name>
    <dbReference type="NCBI Taxonomy" id="1804986"/>
    <lineage>
        <taxon>Bacteria</taxon>
        <taxon>Bacillati</taxon>
        <taxon>Actinomycetota</taxon>
        <taxon>Actinomycetes</taxon>
        <taxon>Pseudonocardiales</taxon>
        <taxon>Pseudonocardiaceae</taxon>
        <taxon>Amycolatopsis</taxon>
    </lineage>
</organism>
<dbReference type="Gene3D" id="3.30.1380.10">
    <property type="match status" value="1"/>
</dbReference>
<dbReference type="InterPro" id="IPR003709">
    <property type="entry name" value="VanY-like_core_dom"/>
</dbReference>
<reference evidence="2 3" key="1">
    <citation type="submission" date="2016-04" db="EMBL/GenBank/DDBJ databases">
        <title>Complete genome sequence and analysis of deep-sea sediment isolate, Amycolatopsis sp. WP1.</title>
        <authorList>
            <person name="Wang H."/>
            <person name="Chen S."/>
            <person name="Wu Q."/>
        </authorList>
    </citation>
    <scope>NUCLEOTIDE SEQUENCE [LARGE SCALE GENOMIC DNA]</scope>
    <source>
        <strain evidence="2 3">WP1</strain>
    </source>
</reference>